<name>A0A6N2C4Q3_SOLCI</name>
<evidence type="ECO:0000256" key="1">
    <source>
        <dbReference type="SAM" id="MobiDB-lite"/>
    </source>
</evidence>
<feature type="region of interest" description="Disordered" evidence="1">
    <location>
        <begin position="56"/>
        <end position="78"/>
    </location>
</feature>
<comment type="caution">
    <text evidence="2">The sequence shown here is derived from an EMBL/GenBank/DDBJ whole genome shotgun (WGS) entry which is preliminary data.</text>
</comment>
<organism evidence="2">
    <name type="scientific">Solanum chilense</name>
    <name type="common">Tomato</name>
    <name type="synonym">Lycopersicon chilense</name>
    <dbReference type="NCBI Taxonomy" id="4083"/>
    <lineage>
        <taxon>Eukaryota</taxon>
        <taxon>Viridiplantae</taxon>
        <taxon>Streptophyta</taxon>
        <taxon>Embryophyta</taxon>
        <taxon>Tracheophyta</taxon>
        <taxon>Spermatophyta</taxon>
        <taxon>Magnoliopsida</taxon>
        <taxon>eudicotyledons</taxon>
        <taxon>Gunneridae</taxon>
        <taxon>Pentapetalae</taxon>
        <taxon>asterids</taxon>
        <taxon>lamiids</taxon>
        <taxon>Solanales</taxon>
        <taxon>Solanaceae</taxon>
        <taxon>Solanoideae</taxon>
        <taxon>Solaneae</taxon>
        <taxon>Solanum</taxon>
        <taxon>Solanum subgen. Lycopersicon</taxon>
    </lineage>
</organism>
<dbReference type="AlphaFoldDB" id="A0A6N2C4Q3"/>
<reference evidence="2" key="1">
    <citation type="submission" date="2019-05" db="EMBL/GenBank/DDBJ databases">
        <title>The de novo reference genome and transcriptome assemblies of the wild tomato species Solanum chilense.</title>
        <authorList>
            <person name="Stam R."/>
            <person name="Nosenko T."/>
            <person name="Hoerger A.C."/>
            <person name="Stephan W."/>
            <person name="Seidel M.A."/>
            <person name="Kuhn J.M.M."/>
            <person name="Haberer G."/>
            <person name="Tellier A."/>
        </authorList>
    </citation>
    <scope>NUCLEOTIDE SEQUENCE</scope>
    <source>
        <tissue evidence="2">Mature leaves</tissue>
    </source>
</reference>
<proteinExistence type="predicted"/>
<feature type="compositionally biased region" description="Polar residues" evidence="1">
    <location>
        <begin position="61"/>
        <end position="78"/>
    </location>
</feature>
<accession>A0A6N2C4Q3</accession>
<dbReference type="EMBL" id="RXGB01001252">
    <property type="protein sequence ID" value="TMW99663.1"/>
    <property type="molecule type" value="Genomic_DNA"/>
</dbReference>
<protein>
    <submittedName>
        <fullName evidence="2">Uncharacterized protein</fullName>
    </submittedName>
</protein>
<sequence>MTRGRSHGKFAGRSYPAICVSKPTVPKPTTVSPQQNGTLTNIETLTQTIIPTICETPPATPNQSNLVGQGLSTQRNVPTGHTNIVAEDESNTSNRMNLDFLTSAG</sequence>
<gene>
    <name evidence="2" type="ORF">EJD97_002195</name>
</gene>
<evidence type="ECO:0000313" key="2">
    <source>
        <dbReference type="EMBL" id="TMW99663.1"/>
    </source>
</evidence>